<dbReference type="KEGG" id="vg:80559246"/>
<organism evidence="1 2">
    <name type="scientific">Gordonia phage Azira</name>
    <dbReference type="NCBI Taxonomy" id="3035369"/>
    <lineage>
        <taxon>Viruses</taxon>
        <taxon>Duplodnaviria</taxon>
        <taxon>Heunggongvirae</taxon>
        <taxon>Uroviricota</taxon>
        <taxon>Caudoviricetes</taxon>
        <taxon>Aziravirus</taxon>
        <taxon>Aziravirus azira</taxon>
    </lineage>
</organism>
<proteinExistence type="predicted"/>
<gene>
    <name evidence="1" type="primary">52</name>
    <name evidence="1" type="ORF">SEA_AZIRA_52</name>
</gene>
<accession>A0AAF0GGS5</accession>
<dbReference type="RefSeq" id="YP_010842455.1">
    <property type="nucleotide sequence ID" value="NC_079140.1"/>
</dbReference>
<evidence type="ECO:0000313" key="1">
    <source>
        <dbReference type="EMBL" id="WGH21058.1"/>
    </source>
</evidence>
<keyword evidence="2" id="KW-1185">Reference proteome</keyword>
<protein>
    <submittedName>
        <fullName evidence="1">Uncharacterized protein</fullName>
    </submittedName>
</protein>
<reference evidence="1 2" key="1">
    <citation type="submission" date="2023-03" db="EMBL/GenBank/DDBJ databases">
        <authorList>
            <person name="McGarrah C.E.E."/>
            <person name="Algarin-Martinez E.D."/>
            <person name="Cavasini M.E.D."/>
            <person name="Correa V."/>
            <person name="Danielson D.F."/>
            <person name="Dean W.R."/>
            <person name="French J.L."/>
            <person name="Gaskin N."/>
            <person name="Jain U."/>
            <person name="Janvier J."/>
            <person name="Macumber B.M."/>
            <person name="Martini F.K."/>
            <person name="Mazzei S.G."/>
            <person name="Mujica J.M."/>
            <person name="Odegaard O."/>
            <person name="Quarterman C."/>
            <person name="Rand T.M."/>
            <person name="Seidensticker N.S."/>
            <person name="Serrano T."/>
            <person name="Soltys A."/>
            <person name="Ungrey M.D."/>
            <person name="Pollenz R.S."/>
            <person name="Russell D.A."/>
            <person name="Jacobs-Sera D."/>
            <person name="Hatfull G.F."/>
        </authorList>
    </citation>
    <scope>NUCLEOTIDE SEQUENCE [LARGE SCALE GENOMIC DNA]</scope>
</reference>
<dbReference type="EMBL" id="OQ709211">
    <property type="protein sequence ID" value="WGH21058.1"/>
    <property type="molecule type" value="Genomic_DNA"/>
</dbReference>
<evidence type="ECO:0000313" key="2">
    <source>
        <dbReference type="Proteomes" id="UP001223098"/>
    </source>
</evidence>
<name>A0AAF0GGS5_9CAUD</name>
<dbReference type="Proteomes" id="UP001223098">
    <property type="component" value="Segment"/>
</dbReference>
<sequence>MTYPQTLQELIRIPEYRAFYAKPPILLPSTSPTPWAVVGIAYDGRYGKVQREDFKSAFATAKKLFHREEIRDICVFPKNTLTPVPDIALTLVEPGFDWCGRCRRPSIFQRYPTTHPALKDAPVVEENQIRCYFCGIRQSYMMGSNAA</sequence>
<dbReference type="GeneID" id="80559246"/>